<dbReference type="GeneID" id="5478357"/>
<reference evidence="1 2" key="1">
    <citation type="journal article" date="2007" name="PLoS Pathog.">
        <title>Genome sequence of Babesia bovis and comparative analysis of apicomplexan hemoprotozoa.</title>
        <authorList>
            <person name="Brayton K.A."/>
            <person name="Lau A.O.T."/>
            <person name="Herndon D.R."/>
            <person name="Hannick L."/>
            <person name="Kappmeyer L.S."/>
            <person name="Berens S.J."/>
            <person name="Bidwell S.L."/>
            <person name="Brown W.C."/>
            <person name="Crabtree J."/>
            <person name="Fadrosh D."/>
            <person name="Feldblum T."/>
            <person name="Forberger H.A."/>
            <person name="Haas B.J."/>
            <person name="Howell J.M."/>
            <person name="Khouri H."/>
            <person name="Koo H."/>
            <person name="Mann D.J."/>
            <person name="Norimine J."/>
            <person name="Paulsen I.T."/>
            <person name="Radune D."/>
            <person name="Ren Q."/>
            <person name="Smith R.K. Jr."/>
            <person name="Suarez C.E."/>
            <person name="White O."/>
            <person name="Wortman J.R."/>
            <person name="Knowles D.P. Jr."/>
            <person name="McElwain T.F."/>
            <person name="Nene V.M."/>
        </authorList>
    </citation>
    <scope>NUCLEOTIDE SEQUENCE [LARGE SCALE GENOMIC DNA]</scope>
    <source>
        <strain evidence="1">T2Bo</strain>
    </source>
</reference>
<organism evidence="1 2">
    <name type="scientific">Babesia bovis</name>
    <dbReference type="NCBI Taxonomy" id="5865"/>
    <lineage>
        <taxon>Eukaryota</taxon>
        <taxon>Sar</taxon>
        <taxon>Alveolata</taxon>
        <taxon>Apicomplexa</taxon>
        <taxon>Aconoidasida</taxon>
        <taxon>Piroplasmida</taxon>
        <taxon>Babesiidae</taxon>
        <taxon>Babesia</taxon>
    </lineage>
</organism>
<keyword evidence="2" id="KW-1185">Reference proteome</keyword>
<dbReference type="InterPro" id="IPR035426">
    <property type="entry name" value="Gemin2/Brr1"/>
</dbReference>
<dbReference type="GO" id="GO:0000387">
    <property type="term" value="P:spliceosomal snRNP assembly"/>
    <property type="evidence" value="ECO:0007669"/>
    <property type="project" value="InterPro"/>
</dbReference>
<dbReference type="eggNOG" id="ENOG502TN11">
    <property type="taxonomic scope" value="Eukaryota"/>
</dbReference>
<name>A7AUE4_BABBO</name>
<evidence type="ECO:0000313" key="1">
    <source>
        <dbReference type="EMBL" id="EDO06555.1"/>
    </source>
</evidence>
<dbReference type="KEGG" id="bbo:BBOV_II006050"/>
<protein>
    <submittedName>
        <fullName evidence="1">Uncharacterized protein</fullName>
    </submittedName>
</protein>
<comment type="caution">
    <text evidence="1">The sequence shown here is derived from an EMBL/GenBank/DDBJ whole genome shotgun (WGS) entry which is preliminary data.</text>
</comment>
<dbReference type="Pfam" id="PF04938">
    <property type="entry name" value="SIP1"/>
    <property type="match status" value="1"/>
</dbReference>
<dbReference type="VEuPathDB" id="PiroplasmaDB:BBOV_II006050"/>
<dbReference type="RefSeq" id="XP_001610123.1">
    <property type="nucleotide sequence ID" value="XM_001610073.1"/>
</dbReference>
<gene>
    <name evidence="1" type="ORF">BBOV_II006050</name>
</gene>
<dbReference type="OMA" id="LCIIRQH"/>
<dbReference type="Gene3D" id="1.20.58.1070">
    <property type="match status" value="1"/>
</dbReference>
<reference evidence="2" key="3">
    <citation type="journal article" date="2021" name="Int. J. Parasitol.">
        <title>Comparative analysis of gene expression between Babesia bovis blood stages and kinetes allowed by improved genome annotation.</title>
        <authorList>
            <person name="Ueti M.W."/>
            <person name="Johnson W.C."/>
            <person name="Kappmeyer L.S."/>
            <person name="Herndon D.R."/>
            <person name="Mousel M.R."/>
            <person name="Reif K.E."/>
            <person name="Taus N.S."/>
            <person name="Ifeonu O.O."/>
            <person name="Silva J.C."/>
            <person name="Suarez C.E."/>
            <person name="Brayton K.A."/>
        </authorList>
    </citation>
    <scope>NUCLEOTIDE SEQUENCE [LARGE SCALE GENOMIC DNA]</scope>
</reference>
<dbReference type="Proteomes" id="UP000002173">
    <property type="component" value="Unassembled WGS sequence"/>
</dbReference>
<dbReference type="EMBL" id="AAXT01000003">
    <property type="protein sequence ID" value="EDO06555.1"/>
    <property type="molecule type" value="Genomic_DNA"/>
</dbReference>
<proteinExistence type="predicted"/>
<reference evidence="2" key="2">
    <citation type="journal article" date="2020" name="Data Brief">
        <title>Transcriptome dataset of Babesia bovis life stages within vertebrate and invertebrate hosts.</title>
        <authorList>
            <person name="Ueti M.W."/>
            <person name="Johnson W.C."/>
            <person name="Kappmeyer L.S."/>
            <person name="Herndon D.R."/>
            <person name="Mousel M.R."/>
            <person name="Reif K.E."/>
            <person name="Taus N.S."/>
            <person name="Ifeonu O.O."/>
            <person name="Silva J.C."/>
            <person name="Suarez C.E."/>
            <person name="Brayton K.A."/>
        </authorList>
    </citation>
    <scope>NUCLEOTIDE SEQUENCE [LARGE SCALE GENOMIC DNA]</scope>
</reference>
<dbReference type="AlphaFoldDB" id="A7AUE4"/>
<sequence>MTDTNIPLENGNSPILAYDMSVTNVEDYLASVRQEENLLPNVIIASAKKPSASIPVKNSTKFERLQKISNEASDSDPRFVINGDALNYFKHMKAQLHSNIPQAQSQHNCALVNYCVNTFPKESDISSTENFLQNLRDDQWSELFASNPPDALEIASAGFSFRNLQQILHNLANLICEGKGSNIDEKTSTWLFAILLLLDDLFAIQESISYELQRIKRALDRYIPSMIDSLASGDTKSDKHMIERETAEMVISGHVLNLCIIRQHFKQC</sequence>
<evidence type="ECO:0000313" key="2">
    <source>
        <dbReference type="Proteomes" id="UP000002173"/>
    </source>
</evidence>
<accession>A7AUE4</accession>
<dbReference type="InParanoid" id="A7AUE4"/>